<comment type="caution">
    <text evidence="1">The sequence shown here is derived from an EMBL/GenBank/DDBJ whole genome shotgun (WGS) entry which is preliminary data.</text>
</comment>
<gene>
    <name evidence="1" type="ORF">RIF29_05885</name>
</gene>
<accession>A0AAN9PAX2</accession>
<evidence type="ECO:0000313" key="2">
    <source>
        <dbReference type="Proteomes" id="UP001372338"/>
    </source>
</evidence>
<sequence length="91" mass="10705">MKEKLSAYRGENVATRRREKRFETYRTLAHSNKQTLIEYEMSQKANGNVIVTSEKLQLESTLFMYGEMAQLDKWDSVPNPVVDSYKWHKSS</sequence>
<evidence type="ECO:0000313" key="1">
    <source>
        <dbReference type="EMBL" id="KAK7291032.1"/>
    </source>
</evidence>
<name>A0AAN9PAX2_CROPI</name>
<dbReference type="EMBL" id="JAYWIO010000001">
    <property type="protein sequence ID" value="KAK7291032.1"/>
    <property type="molecule type" value="Genomic_DNA"/>
</dbReference>
<protein>
    <submittedName>
        <fullName evidence="1">Uncharacterized protein</fullName>
    </submittedName>
</protein>
<organism evidence="1 2">
    <name type="scientific">Crotalaria pallida</name>
    <name type="common">Smooth rattlebox</name>
    <name type="synonym">Crotalaria striata</name>
    <dbReference type="NCBI Taxonomy" id="3830"/>
    <lineage>
        <taxon>Eukaryota</taxon>
        <taxon>Viridiplantae</taxon>
        <taxon>Streptophyta</taxon>
        <taxon>Embryophyta</taxon>
        <taxon>Tracheophyta</taxon>
        <taxon>Spermatophyta</taxon>
        <taxon>Magnoliopsida</taxon>
        <taxon>eudicotyledons</taxon>
        <taxon>Gunneridae</taxon>
        <taxon>Pentapetalae</taxon>
        <taxon>rosids</taxon>
        <taxon>fabids</taxon>
        <taxon>Fabales</taxon>
        <taxon>Fabaceae</taxon>
        <taxon>Papilionoideae</taxon>
        <taxon>50 kb inversion clade</taxon>
        <taxon>genistoids sensu lato</taxon>
        <taxon>core genistoids</taxon>
        <taxon>Crotalarieae</taxon>
        <taxon>Crotalaria</taxon>
    </lineage>
</organism>
<keyword evidence="2" id="KW-1185">Reference proteome</keyword>
<dbReference type="Proteomes" id="UP001372338">
    <property type="component" value="Unassembled WGS sequence"/>
</dbReference>
<dbReference type="AlphaFoldDB" id="A0AAN9PAX2"/>
<proteinExistence type="predicted"/>
<reference evidence="1 2" key="1">
    <citation type="submission" date="2024-01" db="EMBL/GenBank/DDBJ databases">
        <title>The genomes of 5 underutilized Papilionoideae crops provide insights into root nodulation and disease resistanc.</title>
        <authorList>
            <person name="Yuan L."/>
        </authorList>
    </citation>
    <scope>NUCLEOTIDE SEQUENCE [LARGE SCALE GENOMIC DNA]</scope>
    <source>
        <strain evidence="1">ZHUSHIDOU_FW_LH</strain>
        <tissue evidence="1">Leaf</tissue>
    </source>
</reference>